<dbReference type="Proteomes" id="UP000789570">
    <property type="component" value="Unassembled WGS sequence"/>
</dbReference>
<name>A0A9N9BCL8_9GLOM</name>
<feature type="domain" description="Aminotransferase class V" evidence="1">
    <location>
        <begin position="59"/>
        <end position="488"/>
    </location>
</feature>
<evidence type="ECO:0000259" key="1">
    <source>
        <dbReference type="Pfam" id="PF00266"/>
    </source>
</evidence>
<organism evidence="2 3">
    <name type="scientific">Funneliformis caledonium</name>
    <dbReference type="NCBI Taxonomy" id="1117310"/>
    <lineage>
        <taxon>Eukaryota</taxon>
        <taxon>Fungi</taxon>
        <taxon>Fungi incertae sedis</taxon>
        <taxon>Mucoromycota</taxon>
        <taxon>Glomeromycotina</taxon>
        <taxon>Glomeromycetes</taxon>
        <taxon>Glomerales</taxon>
        <taxon>Glomeraceae</taxon>
        <taxon>Funneliformis</taxon>
    </lineage>
</organism>
<evidence type="ECO:0000313" key="2">
    <source>
        <dbReference type="EMBL" id="CAG8559054.1"/>
    </source>
</evidence>
<reference evidence="2" key="1">
    <citation type="submission" date="2021-06" db="EMBL/GenBank/DDBJ databases">
        <authorList>
            <person name="Kallberg Y."/>
            <person name="Tangrot J."/>
            <person name="Rosling A."/>
        </authorList>
    </citation>
    <scope>NUCLEOTIDE SEQUENCE</scope>
    <source>
        <strain evidence="2">UK204</strain>
    </source>
</reference>
<dbReference type="GO" id="GO:0008265">
    <property type="term" value="F:molybdenum cofactor sulfurtransferase activity"/>
    <property type="evidence" value="ECO:0007669"/>
    <property type="project" value="TreeGrafter"/>
</dbReference>
<dbReference type="Pfam" id="PF00266">
    <property type="entry name" value="Aminotran_5"/>
    <property type="match status" value="1"/>
</dbReference>
<dbReference type="GO" id="GO:0043545">
    <property type="term" value="P:molybdopterin cofactor metabolic process"/>
    <property type="evidence" value="ECO:0007669"/>
    <property type="project" value="TreeGrafter"/>
</dbReference>
<protein>
    <submittedName>
        <fullName evidence="2">1554_t:CDS:1</fullName>
    </submittedName>
</protein>
<sequence length="511" mass="58814">MKSFNEKKGHSMTPKYKPNMKRIEREKRTFLKEFSSKYGYNGKIDQIREKEYPQLNTCVYLDHTGSTVFAKSTVKNFMEDLMNNLYGNPHSNSPSSQASSMRIAGVRKRVLKFFGTNEKDYSIIFTQNATASAKLVGEMFPWTKRSCYKYLRESHNSINGLRRFPEQIDADFQSVSEDEVNSMIKNRNFFENYDKYDEKKEEEKVTYNLFAYPAQCNFSGMKFPLNWSQKLRELNTETSKTLVLLDAAAYVPTSKLSLANKDASPDFVILSFYKIFGFPTGLGALIVKNELAPILKKGYFGGGTLRTIIHNVPWQTFSNDMVVRYEDGTVNFQNIIALDHALDSMEKLFKDYKYISNHVQCLITFLSRSMRSLRHWNGEPVISVNSDRDFSDNKQQGGVFSFNTTRSDGEEIGYLEVERLASLNNIHIRSGGLCNPGSISRWNDIDVEDAIQHFVHGKVCGDEHDIFNGKKYGAVRLSIGAMTTIEDVLIWLDFFRKYYVEKKPKAKKFLM</sequence>
<proteinExistence type="predicted"/>
<accession>A0A9N9BCL8</accession>
<evidence type="ECO:0000313" key="3">
    <source>
        <dbReference type="Proteomes" id="UP000789570"/>
    </source>
</evidence>
<dbReference type="AlphaFoldDB" id="A0A9N9BCL8"/>
<gene>
    <name evidence="2" type="ORF">FCALED_LOCUS6504</name>
</gene>
<dbReference type="InterPro" id="IPR000192">
    <property type="entry name" value="Aminotrans_V_dom"/>
</dbReference>
<dbReference type="InterPro" id="IPR015421">
    <property type="entry name" value="PyrdxlP-dep_Trfase_major"/>
</dbReference>
<dbReference type="InterPro" id="IPR015424">
    <property type="entry name" value="PyrdxlP-dep_Trfase"/>
</dbReference>
<dbReference type="EMBL" id="CAJVPQ010001568">
    <property type="protein sequence ID" value="CAG8559054.1"/>
    <property type="molecule type" value="Genomic_DNA"/>
</dbReference>
<dbReference type="OrthoDB" id="10264306at2759"/>
<comment type="caution">
    <text evidence="2">The sequence shown here is derived from an EMBL/GenBank/DDBJ whole genome shotgun (WGS) entry which is preliminary data.</text>
</comment>
<dbReference type="PANTHER" id="PTHR14237:SF80">
    <property type="entry name" value="MOLYBDENUM COFACTOR SULFURASE"/>
    <property type="match status" value="1"/>
</dbReference>
<keyword evidence="3" id="KW-1185">Reference proteome</keyword>
<dbReference type="PANTHER" id="PTHR14237">
    <property type="entry name" value="MOLYBDOPTERIN COFACTOR SULFURASE MOSC"/>
    <property type="match status" value="1"/>
</dbReference>
<dbReference type="SUPFAM" id="SSF53383">
    <property type="entry name" value="PLP-dependent transferases"/>
    <property type="match status" value="1"/>
</dbReference>
<dbReference type="Gene3D" id="3.40.640.10">
    <property type="entry name" value="Type I PLP-dependent aspartate aminotransferase-like (Major domain)"/>
    <property type="match status" value="1"/>
</dbReference>